<dbReference type="EMBL" id="JAINUF010000010">
    <property type="protein sequence ID" value="KAJ8347939.1"/>
    <property type="molecule type" value="Genomic_DNA"/>
</dbReference>
<evidence type="ECO:0000313" key="2">
    <source>
        <dbReference type="Proteomes" id="UP001152622"/>
    </source>
</evidence>
<gene>
    <name evidence="1" type="ORF">SKAU_G00265280</name>
</gene>
<organism evidence="1 2">
    <name type="scientific">Synaphobranchus kaupii</name>
    <name type="common">Kaup's arrowtooth eel</name>
    <dbReference type="NCBI Taxonomy" id="118154"/>
    <lineage>
        <taxon>Eukaryota</taxon>
        <taxon>Metazoa</taxon>
        <taxon>Chordata</taxon>
        <taxon>Craniata</taxon>
        <taxon>Vertebrata</taxon>
        <taxon>Euteleostomi</taxon>
        <taxon>Actinopterygii</taxon>
        <taxon>Neopterygii</taxon>
        <taxon>Teleostei</taxon>
        <taxon>Anguilliformes</taxon>
        <taxon>Synaphobranchidae</taxon>
        <taxon>Synaphobranchus</taxon>
    </lineage>
</organism>
<dbReference type="AlphaFoldDB" id="A0A9Q1IQ31"/>
<reference evidence="1" key="1">
    <citation type="journal article" date="2023" name="Science">
        <title>Genome structures resolve the early diversification of teleost fishes.</title>
        <authorList>
            <person name="Parey E."/>
            <person name="Louis A."/>
            <person name="Montfort J."/>
            <person name="Bouchez O."/>
            <person name="Roques C."/>
            <person name="Iampietro C."/>
            <person name="Lluch J."/>
            <person name="Castinel A."/>
            <person name="Donnadieu C."/>
            <person name="Desvignes T."/>
            <person name="Floi Bucao C."/>
            <person name="Jouanno E."/>
            <person name="Wen M."/>
            <person name="Mejri S."/>
            <person name="Dirks R."/>
            <person name="Jansen H."/>
            <person name="Henkel C."/>
            <person name="Chen W.J."/>
            <person name="Zahm M."/>
            <person name="Cabau C."/>
            <person name="Klopp C."/>
            <person name="Thompson A.W."/>
            <person name="Robinson-Rechavi M."/>
            <person name="Braasch I."/>
            <person name="Lecointre G."/>
            <person name="Bobe J."/>
            <person name="Postlethwait J.H."/>
            <person name="Berthelot C."/>
            <person name="Roest Crollius H."/>
            <person name="Guiguen Y."/>
        </authorList>
    </citation>
    <scope>NUCLEOTIDE SEQUENCE</scope>
    <source>
        <strain evidence="1">WJC10195</strain>
    </source>
</reference>
<accession>A0A9Q1IQ31</accession>
<dbReference type="Proteomes" id="UP001152622">
    <property type="component" value="Chromosome 10"/>
</dbReference>
<evidence type="ECO:0000313" key="1">
    <source>
        <dbReference type="EMBL" id="KAJ8347939.1"/>
    </source>
</evidence>
<comment type="caution">
    <text evidence="1">The sequence shown here is derived from an EMBL/GenBank/DDBJ whole genome shotgun (WGS) entry which is preliminary data.</text>
</comment>
<keyword evidence="2" id="KW-1185">Reference proteome</keyword>
<sequence>MLVLCNKALWNCICRDCKRLNESDTTVTGTGVTLSEAGYALLLLLRVGIVKKFSMWPPGEAISVQVLLACPILEFKRVVRQSCKPSITGGV</sequence>
<proteinExistence type="predicted"/>
<name>A0A9Q1IQ31_SYNKA</name>
<protein>
    <submittedName>
        <fullName evidence="1">Uncharacterized protein</fullName>
    </submittedName>
</protein>